<reference evidence="1" key="1">
    <citation type="journal article" date="2020" name="Nature">
        <title>Giant virus diversity and host interactions through global metagenomics.</title>
        <authorList>
            <person name="Schulz F."/>
            <person name="Roux S."/>
            <person name="Paez-Espino D."/>
            <person name="Jungbluth S."/>
            <person name="Walsh D.A."/>
            <person name="Denef V.J."/>
            <person name="McMahon K.D."/>
            <person name="Konstantinidis K.T."/>
            <person name="Eloe-Fadrosh E.A."/>
            <person name="Kyrpides N.C."/>
            <person name="Woyke T."/>
        </authorList>
    </citation>
    <scope>NUCLEOTIDE SEQUENCE</scope>
    <source>
        <strain evidence="1">GVMAG-M-3300023184-89</strain>
    </source>
</reference>
<dbReference type="SUPFAM" id="SSF57783">
    <property type="entry name" value="Zinc beta-ribbon"/>
    <property type="match status" value="1"/>
</dbReference>
<protein>
    <recommendedName>
        <fullName evidence="2">DNA-directed RNA polymerase M/15kDa subunit domain-containing protein</fullName>
    </recommendedName>
</protein>
<dbReference type="EMBL" id="MN740194">
    <property type="protein sequence ID" value="QHT92745.1"/>
    <property type="molecule type" value="Genomic_DNA"/>
</dbReference>
<accession>A0A6C0IJT4</accession>
<name>A0A6C0IJT4_9ZZZZ</name>
<dbReference type="Gene3D" id="2.20.25.10">
    <property type="match status" value="1"/>
</dbReference>
<organism evidence="1">
    <name type="scientific">viral metagenome</name>
    <dbReference type="NCBI Taxonomy" id="1070528"/>
    <lineage>
        <taxon>unclassified sequences</taxon>
        <taxon>metagenomes</taxon>
        <taxon>organismal metagenomes</taxon>
    </lineage>
</organism>
<dbReference type="AlphaFoldDB" id="A0A6C0IJT4"/>
<evidence type="ECO:0000313" key="1">
    <source>
        <dbReference type="EMBL" id="QHT92745.1"/>
    </source>
</evidence>
<proteinExistence type="predicted"/>
<sequence length="110" mass="12835">MDNDANSLIYYCRNCGHENTTLTAENVCVSDTQVKRSEDQYVHIVNEYTKYDPTLPRINTIDCPNSKCPSNVDTDGKKVEREVIYIRYDDTNMKYMYVCAICNTNWKNDK</sequence>
<evidence type="ECO:0008006" key="2">
    <source>
        <dbReference type="Google" id="ProtNLM"/>
    </source>
</evidence>